<comment type="caution">
    <text evidence="2">The sequence shown here is derived from an EMBL/GenBank/DDBJ whole genome shotgun (WGS) entry which is preliminary data.</text>
</comment>
<dbReference type="InterPro" id="IPR036249">
    <property type="entry name" value="Thioredoxin-like_sf"/>
</dbReference>
<dbReference type="Pfam" id="PF00043">
    <property type="entry name" value="GST_C"/>
    <property type="match status" value="1"/>
</dbReference>
<dbReference type="RefSeq" id="WP_189411368.1">
    <property type="nucleotide sequence ID" value="NZ_BMYJ01000005.1"/>
</dbReference>
<dbReference type="InterPro" id="IPR004045">
    <property type="entry name" value="Glutathione_S-Trfase_N"/>
</dbReference>
<reference evidence="2" key="1">
    <citation type="journal article" date="2014" name="Int. J. Syst. Evol. Microbiol.">
        <title>Complete genome sequence of Corynebacterium casei LMG S-19264T (=DSM 44701T), isolated from a smear-ripened cheese.</title>
        <authorList>
            <consortium name="US DOE Joint Genome Institute (JGI-PGF)"/>
            <person name="Walter F."/>
            <person name="Albersmeier A."/>
            <person name="Kalinowski J."/>
            <person name="Ruckert C."/>
        </authorList>
    </citation>
    <scope>NUCLEOTIDE SEQUENCE</scope>
    <source>
        <strain evidence="2">KCTC 23310</strain>
    </source>
</reference>
<reference evidence="2" key="2">
    <citation type="submission" date="2020-09" db="EMBL/GenBank/DDBJ databases">
        <authorList>
            <person name="Sun Q."/>
            <person name="Kim S."/>
        </authorList>
    </citation>
    <scope>NUCLEOTIDE SEQUENCE</scope>
    <source>
        <strain evidence="2">KCTC 23310</strain>
    </source>
</reference>
<dbReference type="PANTHER" id="PTHR44051:SF8">
    <property type="entry name" value="GLUTATHIONE S-TRANSFERASE GSTA"/>
    <property type="match status" value="1"/>
</dbReference>
<gene>
    <name evidence="2" type="ORF">GCM10007315_18440</name>
</gene>
<protein>
    <submittedName>
        <fullName evidence="2">Glutathione S-transferase</fullName>
    </submittedName>
</protein>
<dbReference type="SUPFAM" id="SSF52833">
    <property type="entry name" value="Thioredoxin-like"/>
    <property type="match status" value="1"/>
</dbReference>
<proteinExistence type="predicted"/>
<dbReference type="InterPro" id="IPR004046">
    <property type="entry name" value="GST_C"/>
</dbReference>
<dbReference type="CDD" id="cd03207">
    <property type="entry name" value="GST_C_8"/>
    <property type="match status" value="1"/>
</dbReference>
<dbReference type="InterPro" id="IPR036282">
    <property type="entry name" value="Glutathione-S-Trfase_C_sf"/>
</dbReference>
<dbReference type="AlphaFoldDB" id="A0A918WKG5"/>
<evidence type="ECO:0000313" key="2">
    <source>
        <dbReference type="EMBL" id="GHC55676.1"/>
    </source>
</evidence>
<evidence type="ECO:0000259" key="1">
    <source>
        <dbReference type="PROSITE" id="PS50404"/>
    </source>
</evidence>
<dbReference type="Gene3D" id="1.20.1050.10">
    <property type="match status" value="1"/>
</dbReference>
<feature type="domain" description="GST N-terminal" evidence="1">
    <location>
        <begin position="1"/>
        <end position="83"/>
    </location>
</feature>
<dbReference type="PROSITE" id="PS50404">
    <property type="entry name" value="GST_NTER"/>
    <property type="match status" value="1"/>
</dbReference>
<organism evidence="2 3">
    <name type="scientific">Neogemmobacter tilapiae</name>
    <dbReference type="NCBI Taxonomy" id="875041"/>
    <lineage>
        <taxon>Bacteria</taxon>
        <taxon>Pseudomonadati</taxon>
        <taxon>Pseudomonadota</taxon>
        <taxon>Alphaproteobacteria</taxon>
        <taxon>Rhodobacterales</taxon>
        <taxon>Paracoccaceae</taxon>
        <taxon>Neogemmobacter</taxon>
    </lineage>
</organism>
<accession>A0A918WKG5</accession>
<sequence>MLTFFHSPNSRSTAILSLIEEMGVQDRVERRLVSIPRVDGTGKVDPANPHPEGKVPCLVHEGQVITERGAIMIHLTTLFPGKLAPQVGTPEWGKFVSWMNWYQGVMEPVLICKAAGIEHPYLFAGLRGHDEVVARLRAGLETGPWIMGEEFTAADILLHSPYAWFRDFTPDEPLIEDWVARCMARPARERALEKETAMTAKLAA</sequence>
<evidence type="ECO:0000313" key="3">
    <source>
        <dbReference type="Proteomes" id="UP000638981"/>
    </source>
</evidence>
<keyword evidence="3" id="KW-1185">Reference proteome</keyword>
<dbReference type="PANTHER" id="PTHR44051">
    <property type="entry name" value="GLUTATHIONE S-TRANSFERASE-RELATED"/>
    <property type="match status" value="1"/>
</dbReference>
<dbReference type="EMBL" id="BMYJ01000005">
    <property type="protein sequence ID" value="GHC55676.1"/>
    <property type="molecule type" value="Genomic_DNA"/>
</dbReference>
<dbReference type="Proteomes" id="UP000638981">
    <property type="component" value="Unassembled WGS sequence"/>
</dbReference>
<dbReference type="Gene3D" id="3.40.30.10">
    <property type="entry name" value="Glutaredoxin"/>
    <property type="match status" value="1"/>
</dbReference>
<dbReference type="SUPFAM" id="SSF47616">
    <property type="entry name" value="GST C-terminal domain-like"/>
    <property type="match status" value="1"/>
</dbReference>
<name>A0A918WKG5_9RHOB</name>